<comment type="caution">
    <text evidence="1">The sequence shown here is derived from an EMBL/GenBank/DDBJ whole genome shotgun (WGS) entry which is preliminary data.</text>
</comment>
<sequence>MDKGTILIDNDIEKLKKLRDSAEKPKKRRGRTKHLKLAVAKKHASTAVLIESKICNIKKKDDSEVILSKEQLIEQIERERDYAIQSLYSYSSYFKEWLKTQEKEILLNPEWKEFSQHDEVIADFIDLLHSTRKITYKQEGSSAITTSFHETAKKIFDKSKKKK</sequence>
<keyword evidence="2" id="KW-1185">Reference proteome</keyword>
<reference evidence="1" key="1">
    <citation type="submission" date="2022-03" db="EMBL/GenBank/DDBJ databases">
        <title>Draft genome sequence of Aduncisulcus paluster, a free-living microaerophilic Fornicata.</title>
        <authorList>
            <person name="Yuyama I."/>
            <person name="Kume K."/>
            <person name="Tamura T."/>
            <person name="Inagaki Y."/>
            <person name="Hashimoto T."/>
        </authorList>
    </citation>
    <scope>NUCLEOTIDE SEQUENCE</scope>
    <source>
        <strain evidence="1">NY0171</strain>
    </source>
</reference>
<gene>
    <name evidence="1" type="ORF">ADUPG1_013294</name>
</gene>
<accession>A0ABQ5K2E7</accession>
<organism evidence="1 2">
    <name type="scientific">Aduncisulcus paluster</name>
    <dbReference type="NCBI Taxonomy" id="2918883"/>
    <lineage>
        <taxon>Eukaryota</taxon>
        <taxon>Metamonada</taxon>
        <taxon>Carpediemonas-like organisms</taxon>
        <taxon>Aduncisulcus</taxon>
    </lineage>
</organism>
<evidence type="ECO:0000313" key="1">
    <source>
        <dbReference type="EMBL" id="GKT26254.1"/>
    </source>
</evidence>
<dbReference type="EMBL" id="BQXS01012644">
    <property type="protein sequence ID" value="GKT26254.1"/>
    <property type="molecule type" value="Genomic_DNA"/>
</dbReference>
<dbReference type="Proteomes" id="UP001057375">
    <property type="component" value="Unassembled WGS sequence"/>
</dbReference>
<protein>
    <submittedName>
        <fullName evidence="1">Uncharacterized protein</fullName>
    </submittedName>
</protein>
<name>A0ABQ5K2E7_9EUKA</name>
<proteinExistence type="predicted"/>
<evidence type="ECO:0000313" key="2">
    <source>
        <dbReference type="Proteomes" id="UP001057375"/>
    </source>
</evidence>